<comment type="caution">
    <text evidence="3">The sequence shown here is derived from an EMBL/GenBank/DDBJ whole genome shotgun (WGS) entry which is preliminary data.</text>
</comment>
<dbReference type="InterPro" id="IPR035919">
    <property type="entry name" value="EAL_sf"/>
</dbReference>
<evidence type="ECO:0000313" key="3">
    <source>
        <dbReference type="EMBL" id="NYD87307.1"/>
    </source>
</evidence>
<dbReference type="RefSeq" id="WP_140460643.1">
    <property type="nucleotide sequence ID" value="NZ_BAABFI010000023.1"/>
</dbReference>
<organism evidence="3 4">
    <name type="scientific">Cellulomonas oligotrophica</name>
    <dbReference type="NCBI Taxonomy" id="931536"/>
    <lineage>
        <taxon>Bacteria</taxon>
        <taxon>Bacillati</taxon>
        <taxon>Actinomycetota</taxon>
        <taxon>Actinomycetes</taxon>
        <taxon>Micrococcales</taxon>
        <taxon>Cellulomonadaceae</taxon>
        <taxon>Cellulomonas</taxon>
    </lineage>
</organism>
<dbReference type="Proteomes" id="UP000577956">
    <property type="component" value="Unassembled WGS sequence"/>
</dbReference>
<reference evidence="3 4" key="1">
    <citation type="submission" date="2020-07" db="EMBL/GenBank/DDBJ databases">
        <title>Sequencing the genomes of 1000 actinobacteria strains.</title>
        <authorList>
            <person name="Klenk H.-P."/>
        </authorList>
    </citation>
    <scope>NUCLEOTIDE SEQUENCE [LARGE SCALE GENOMIC DNA]</scope>
    <source>
        <strain evidence="3 4">DSM 24482</strain>
    </source>
</reference>
<keyword evidence="5" id="KW-1185">Reference proteome</keyword>
<dbReference type="AlphaFoldDB" id="A0A7Y9FI18"/>
<proteinExistence type="predicted"/>
<reference evidence="2 5" key="2">
    <citation type="submission" date="2021-01" db="EMBL/GenBank/DDBJ databases">
        <title>Whole genome shotgun sequence of Cellulomonas oligotrophica NBRC 109435.</title>
        <authorList>
            <person name="Komaki H."/>
            <person name="Tamura T."/>
        </authorList>
    </citation>
    <scope>NUCLEOTIDE SEQUENCE [LARGE SCALE GENOMIC DNA]</scope>
    <source>
        <strain evidence="2 5">NBRC 109435</strain>
    </source>
</reference>
<protein>
    <submittedName>
        <fullName evidence="3">Uncharacterized protein</fullName>
    </submittedName>
</protein>
<sequence length="441" mass="46461">MTNDEHRRGGPSVDLLQVERRRSSTTDPVTGRPNLPGITPSCVAGMGEDQVLTVVAAATGPRTLDALPGRGDGLDDAERLLADQLDLWGAGLPGSVVSPVDGTAVYLARTTHAEARTLRAHLPLLVEQLDRGAGRSPLLAEAQGAAAESPAVVTRALSRLALPQGRLPQPHTEATTVARTPLFDAWTGTRVASQVRHHPSTVGPRDAPRVEQLLSITRPVPFLDTARAVMAATARLTDPLRGHGPLLWDATCVLAAAGPQRAPLAELLVEHCPAHVWVGVAASLLDGPPDVLEALTLLRARGSTIVLTGYGSGRETPEALDELPVDAVVVDPWLERGATSTSGDRAAHWAVLEHARRHGVTALSHTRATAALMQQAPVDAEDVPWSVGGVDVAALALVSDARTAGLSLRETTVLVNGAGRRTPAGRRWSRYDVARVWASFA</sequence>
<evidence type="ECO:0000313" key="5">
    <source>
        <dbReference type="Proteomes" id="UP000618382"/>
    </source>
</evidence>
<accession>A0A7Y9FI18</accession>
<name>A0A7Y9FI18_9CELL</name>
<dbReference type="EMBL" id="BONN01000014">
    <property type="protein sequence ID" value="GIG34225.1"/>
    <property type="molecule type" value="Genomic_DNA"/>
</dbReference>
<feature type="region of interest" description="Disordered" evidence="1">
    <location>
        <begin position="1"/>
        <end position="36"/>
    </location>
</feature>
<dbReference type="EMBL" id="JACCBK010000001">
    <property type="protein sequence ID" value="NYD87307.1"/>
    <property type="molecule type" value="Genomic_DNA"/>
</dbReference>
<dbReference type="Gene3D" id="3.20.20.450">
    <property type="entry name" value="EAL domain"/>
    <property type="match status" value="1"/>
</dbReference>
<dbReference type="SUPFAM" id="SSF141868">
    <property type="entry name" value="EAL domain-like"/>
    <property type="match status" value="1"/>
</dbReference>
<evidence type="ECO:0000313" key="4">
    <source>
        <dbReference type="Proteomes" id="UP000577956"/>
    </source>
</evidence>
<evidence type="ECO:0000256" key="1">
    <source>
        <dbReference type="SAM" id="MobiDB-lite"/>
    </source>
</evidence>
<dbReference type="Proteomes" id="UP000618382">
    <property type="component" value="Unassembled WGS sequence"/>
</dbReference>
<evidence type="ECO:0000313" key="2">
    <source>
        <dbReference type="EMBL" id="GIG34225.1"/>
    </source>
</evidence>
<gene>
    <name evidence="3" type="ORF">BKA21_002856</name>
    <name evidence="2" type="ORF">Col01nite_33840</name>
</gene>